<evidence type="ECO:0000256" key="2">
    <source>
        <dbReference type="SAM" id="MobiDB-lite"/>
    </source>
</evidence>
<dbReference type="Gene3D" id="3.40.50.300">
    <property type="entry name" value="P-loop containing nucleotide triphosphate hydrolases"/>
    <property type="match status" value="2"/>
</dbReference>
<reference evidence="5" key="1">
    <citation type="submission" date="2020-04" db="EMBL/GenBank/DDBJ databases">
        <title>Deep metagenomics examines the oral microbiome during advanced dental caries in children, revealing novel taxa and co-occurrences with host molecules.</title>
        <authorList>
            <person name="Baker J.L."/>
            <person name="Morton J.T."/>
            <person name="Dinis M."/>
            <person name="Alvarez R."/>
            <person name="Tran N.C."/>
            <person name="Knight R."/>
            <person name="Edlund A."/>
        </authorList>
    </citation>
    <scope>NUCLEOTIDE SEQUENCE</scope>
    <source>
        <strain evidence="5">JCVI_38_bin.19</strain>
    </source>
</reference>
<protein>
    <submittedName>
        <fullName evidence="5">AAA family ATPase</fullName>
    </submittedName>
</protein>
<dbReference type="PANTHER" id="PTHR41259:SF1">
    <property type="entry name" value="DOUBLE-STRAND BREAK REPAIR RAD50 ATPASE, PUTATIVE-RELATED"/>
    <property type="match status" value="1"/>
</dbReference>
<evidence type="ECO:0000256" key="3">
    <source>
        <dbReference type="SAM" id="Phobius"/>
    </source>
</evidence>
<dbReference type="Proteomes" id="UP000775770">
    <property type="component" value="Unassembled WGS sequence"/>
</dbReference>
<dbReference type="AlphaFoldDB" id="A0A930DLQ8"/>
<evidence type="ECO:0000313" key="6">
    <source>
        <dbReference type="Proteomes" id="UP000775770"/>
    </source>
</evidence>
<keyword evidence="3" id="KW-0472">Membrane</keyword>
<accession>A0A930DLQ8</accession>
<proteinExistence type="predicted"/>
<evidence type="ECO:0000256" key="1">
    <source>
        <dbReference type="SAM" id="Coils"/>
    </source>
</evidence>
<feature type="compositionally biased region" description="Polar residues" evidence="2">
    <location>
        <begin position="225"/>
        <end position="239"/>
    </location>
</feature>
<organism evidence="5 6">
    <name type="scientific">Oribacterium sinus</name>
    <dbReference type="NCBI Taxonomy" id="237576"/>
    <lineage>
        <taxon>Bacteria</taxon>
        <taxon>Bacillati</taxon>
        <taxon>Bacillota</taxon>
        <taxon>Clostridia</taxon>
        <taxon>Lachnospirales</taxon>
        <taxon>Lachnospiraceae</taxon>
        <taxon>Oribacterium</taxon>
    </lineage>
</organism>
<evidence type="ECO:0000313" key="5">
    <source>
        <dbReference type="EMBL" id="MBF1273514.1"/>
    </source>
</evidence>
<dbReference type="InterPro" id="IPR027417">
    <property type="entry name" value="P-loop_NTPase"/>
</dbReference>
<dbReference type="SUPFAM" id="SSF52540">
    <property type="entry name" value="P-loop containing nucleoside triphosphate hydrolases"/>
    <property type="match status" value="1"/>
</dbReference>
<feature type="coiled-coil region" evidence="1">
    <location>
        <begin position="242"/>
        <end position="269"/>
    </location>
</feature>
<name>A0A930DLQ8_9FIRM</name>
<feature type="domain" description="YhaN AAA" evidence="4">
    <location>
        <begin position="1"/>
        <end position="137"/>
    </location>
</feature>
<dbReference type="Pfam" id="PF13514">
    <property type="entry name" value="AAA_27"/>
    <property type="match status" value="1"/>
</dbReference>
<sequence>MILEKLHIAGFGKFSDYSLDFSPSLQILYGENEAGKSTIHAFIQAMLYGIPKGASKREAFFQYRPFSGATAFGGSLELSYQGKSYRVQRDFLQEGEAEVTALASGQLVPDGESFLQTVLAPFSLDSFKNTVSIRQLKSSTEREMVFELQKMLSNFQQSGNVELSPDAALRYLDKEEAALLEKMVPEATKRYSSLLGEVKNTQKALSQINVEELPDSNAKSEHEPLSNTSIEEISLSKESPSLEKQKERIQEIKNDLEALSTLLEKDEVRDKEALLEEQDRMLLYLNHAQEEKELGKGSLILYPIFCFFALCFVVLTVMSFLYAYTMISLPSFPFFSMGFSAYLYPFFCAFLLFLLLALSQKRVFEQHQNWIKKEKQEFEELLGKRQISAFLQFQNSSKEELSEKGASQGYSQAKIMQYYSTILEKWTEREEKAKLLQTLEENYEKEQALWKESSLAESQREQREELLRQYGILQNKADLLRPSLEENEKLQEKLESIREAKERIQQIATEIRNSFAFHLNDNCGHALAEITNGRYDSLWIDDKLQLYVNAKEGFFPLEQASTGTIDQLYLALRLSIALLLQRENQEYLPLLFDDSFAMYDERRLSASLSYLKKAYPAQILLFTCHHREAKILQELGIPFEQTELK</sequence>
<comment type="caution">
    <text evidence="5">The sequence shown here is derived from an EMBL/GenBank/DDBJ whole genome shotgun (WGS) entry which is preliminary data.</text>
</comment>
<dbReference type="PANTHER" id="PTHR41259">
    <property type="entry name" value="DOUBLE-STRAND BREAK REPAIR RAD50 ATPASE, PUTATIVE-RELATED"/>
    <property type="match status" value="1"/>
</dbReference>
<keyword evidence="1" id="KW-0175">Coiled coil</keyword>
<evidence type="ECO:0000259" key="4">
    <source>
        <dbReference type="Pfam" id="PF13514"/>
    </source>
</evidence>
<dbReference type="InterPro" id="IPR038734">
    <property type="entry name" value="YhaN_AAA"/>
</dbReference>
<feature type="region of interest" description="Disordered" evidence="2">
    <location>
        <begin position="212"/>
        <end position="242"/>
    </location>
</feature>
<dbReference type="RefSeq" id="WP_304073077.1">
    <property type="nucleotide sequence ID" value="NZ_JABZRA010000164.1"/>
</dbReference>
<feature type="transmembrane region" description="Helical" evidence="3">
    <location>
        <begin position="299"/>
        <end position="322"/>
    </location>
</feature>
<gene>
    <name evidence="5" type="ORF">HXM90_08900</name>
</gene>
<keyword evidence="3" id="KW-0812">Transmembrane</keyword>
<feature type="transmembrane region" description="Helical" evidence="3">
    <location>
        <begin position="334"/>
        <end position="358"/>
    </location>
</feature>
<keyword evidence="3" id="KW-1133">Transmembrane helix</keyword>
<feature type="coiled-coil region" evidence="1">
    <location>
        <begin position="429"/>
        <end position="510"/>
    </location>
</feature>
<dbReference type="EMBL" id="JABZRA010000164">
    <property type="protein sequence ID" value="MBF1273514.1"/>
    <property type="molecule type" value="Genomic_DNA"/>
</dbReference>